<gene>
    <name evidence="1" type="ORF">DQ356_10965</name>
</gene>
<evidence type="ECO:0000313" key="2">
    <source>
        <dbReference type="Proteomes" id="UP000252172"/>
    </source>
</evidence>
<proteinExistence type="predicted"/>
<evidence type="ECO:0000313" key="1">
    <source>
        <dbReference type="EMBL" id="RCU42111.1"/>
    </source>
</evidence>
<protein>
    <recommendedName>
        <fullName evidence="3">DUF262 domain-containing protein</fullName>
    </recommendedName>
</protein>
<keyword evidence="2" id="KW-1185">Reference proteome</keyword>
<dbReference type="EMBL" id="QPIE01000010">
    <property type="protein sequence ID" value="RCU42111.1"/>
    <property type="molecule type" value="Genomic_DNA"/>
</dbReference>
<accession>A0A368MXW3</accession>
<dbReference type="Proteomes" id="UP000252172">
    <property type="component" value="Unassembled WGS sequence"/>
</dbReference>
<name>A0A368MXW3_9FLAO</name>
<comment type="caution">
    <text evidence="1">The sequence shown here is derived from an EMBL/GenBank/DDBJ whole genome shotgun (WGS) entry which is preliminary data.</text>
</comment>
<evidence type="ECO:0008006" key="3">
    <source>
        <dbReference type="Google" id="ProtNLM"/>
    </source>
</evidence>
<organism evidence="1 2">
    <name type="scientific">Chryseobacterium lacus</name>
    <dbReference type="NCBI Taxonomy" id="2058346"/>
    <lineage>
        <taxon>Bacteria</taxon>
        <taxon>Pseudomonadati</taxon>
        <taxon>Bacteroidota</taxon>
        <taxon>Flavobacteriia</taxon>
        <taxon>Flavobacteriales</taxon>
        <taxon>Weeksellaceae</taxon>
        <taxon>Chryseobacterium group</taxon>
        <taxon>Chryseobacterium</taxon>
    </lineage>
</organism>
<dbReference type="AlphaFoldDB" id="A0A368MXW3"/>
<sequence>MDIMKLNNLTKLKDNRTNCYSLIFEMTIKDYLNLVEEIYKDKGGLKEQREPLKSSSAMRIRKQMVKDIKAGTVLPPIVLGLIVPEKEFDVIPEKENQQFAELISDVKNGNLTIIDGMQRTTALTEAIEEGASSDTQIRVEFWISIKLNSLIYRMLVLNTGQVPWNLRRQVETVFSTMINEMKTAIPEMEVYKVDDGNRRTQGGQYHANDLIELYLAFGGRKEKVDTKERLADEFTRLDFIEATENKDFADIFYKSLRTLAIVDIEFSKYQAPENENRFSNGKDLFKSQPARVGFITAISKKIYGRPGIEKSEGEILKSIEKVEETSSSLIERLSKMNNDELGDFLSLGTLSEKLSVKSSRVGDFEREFFTKAFDTLLDVGTDVPNMEVCWQSY</sequence>
<reference evidence="1 2" key="1">
    <citation type="submission" date="2018-07" db="EMBL/GenBank/DDBJ databases">
        <title>Chryseobacterium lacus sp. nov., isolated from lake water.</title>
        <authorList>
            <person name="Li C.-M."/>
        </authorList>
    </citation>
    <scope>NUCLEOTIDE SEQUENCE [LARGE SCALE GENOMIC DNA]</scope>
    <source>
        <strain evidence="1 2">YLOS41</strain>
    </source>
</reference>